<dbReference type="SMART" id="SM00283">
    <property type="entry name" value="MA"/>
    <property type="match status" value="1"/>
</dbReference>
<dbReference type="CDD" id="cd11386">
    <property type="entry name" value="MCP_signal"/>
    <property type="match status" value="1"/>
</dbReference>
<evidence type="ECO:0000256" key="1">
    <source>
        <dbReference type="ARBA" id="ARBA00004370"/>
    </source>
</evidence>
<evidence type="ECO:0000256" key="4">
    <source>
        <dbReference type="PROSITE-ProRule" id="PRU00284"/>
    </source>
</evidence>
<dbReference type="CDD" id="cd06225">
    <property type="entry name" value="HAMP"/>
    <property type="match status" value="1"/>
</dbReference>
<evidence type="ECO:0000256" key="5">
    <source>
        <dbReference type="SAM" id="Phobius"/>
    </source>
</evidence>
<dbReference type="GO" id="GO:0005886">
    <property type="term" value="C:plasma membrane"/>
    <property type="evidence" value="ECO:0007669"/>
    <property type="project" value="TreeGrafter"/>
</dbReference>
<dbReference type="PROSITE" id="PS50111">
    <property type="entry name" value="CHEMOTAXIS_TRANSDUC_2"/>
    <property type="match status" value="1"/>
</dbReference>
<dbReference type="Gene3D" id="3.30.450.20">
    <property type="entry name" value="PAS domain"/>
    <property type="match status" value="1"/>
</dbReference>
<dbReference type="Pfam" id="PF00672">
    <property type="entry name" value="HAMP"/>
    <property type="match status" value="1"/>
</dbReference>
<evidence type="ECO:0000313" key="9">
    <source>
        <dbReference type="Proteomes" id="UP000238326"/>
    </source>
</evidence>
<dbReference type="Gene3D" id="1.10.287.950">
    <property type="entry name" value="Methyl-accepting chemotaxis protein"/>
    <property type="match status" value="1"/>
</dbReference>
<evidence type="ECO:0000256" key="3">
    <source>
        <dbReference type="ARBA" id="ARBA00029447"/>
    </source>
</evidence>
<keyword evidence="2" id="KW-0488">Methylation</keyword>
<dbReference type="SUPFAM" id="SSF58104">
    <property type="entry name" value="Methyl-accepting chemotaxis protein (MCP) signaling domain"/>
    <property type="match status" value="1"/>
</dbReference>
<dbReference type="GO" id="GO:0006935">
    <property type="term" value="P:chemotaxis"/>
    <property type="evidence" value="ECO:0007669"/>
    <property type="project" value="TreeGrafter"/>
</dbReference>
<dbReference type="Pfam" id="PF00015">
    <property type="entry name" value="MCPsignal"/>
    <property type="match status" value="1"/>
</dbReference>
<dbReference type="InterPro" id="IPR003660">
    <property type="entry name" value="HAMP_dom"/>
</dbReference>
<feature type="domain" description="Methyl-accepting transducer" evidence="6">
    <location>
        <begin position="411"/>
        <end position="640"/>
    </location>
</feature>
<comment type="similarity">
    <text evidence="3">Belongs to the methyl-accepting chemotaxis (MCP) protein family.</text>
</comment>
<keyword evidence="4" id="KW-0807">Transducer</keyword>
<dbReference type="GO" id="GO:0007165">
    <property type="term" value="P:signal transduction"/>
    <property type="evidence" value="ECO:0007669"/>
    <property type="project" value="UniProtKB-KW"/>
</dbReference>
<dbReference type="EMBL" id="PVLR01000011">
    <property type="protein sequence ID" value="PRD69790.1"/>
    <property type="molecule type" value="Genomic_DNA"/>
</dbReference>
<evidence type="ECO:0000259" key="6">
    <source>
        <dbReference type="PROSITE" id="PS50111"/>
    </source>
</evidence>
<dbReference type="FunFam" id="1.10.287.950:FF:000001">
    <property type="entry name" value="Methyl-accepting chemotaxis sensory transducer"/>
    <property type="match status" value="1"/>
</dbReference>
<dbReference type="InterPro" id="IPR004089">
    <property type="entry name" value="MCPsignal_dom"/>
</dbReference>
<keyword evidence="5" id="KW-0472">Membrane</keyword>
<keyword evidence="9" id="KW-1185">Reference proteome</keyword>
<comment type="subcellular location">
    <subcellularLocation>
        <location evidence="1">Membrane</location>
    </subcellularLocation>
</comment>
<protein>
    <submittedName>
        <fullName evidence="8">Methyl-accepting chemotaxis protein</fullName>
    </submittedName>
</protein>
<dbReference type="PANTHER" id="PTHR43531:SF14">
    <property type="entry name" value="METHYL-ACCEPTING CHEMOTAXIS PROTEIN I-RELATED"/>
    <property type="match status" value="1"/>
</dbReference>
<dbReference type="AlphaFoldDB" id="A0A2S9KH62"/>
<dbReference type="InterPro" id="IPR029151">
    <property type="entry name" value="Sensor-like_sf"/>
</dbReference>
<comment type="caution">
    <text evidence="8">The sequence shown here is derived from an EMBL/GenBank/DDBJ whole genome shotgun (WGS) entry which is preliminary data.</text>
</comment>
<dbReference type="SUPFAM" id="SSF103190">
    <property type="entry name" value="Sensory domain-like"/>
    <property type="match status" value="1"/>
</dbReference>
<feature type="transmembrane region" description="Helical" evidence="5">
    <location>
        <begin position="329"/>
        <end position="352"/>
    </location>
</feature>
<dbReference type="PANTHER" id="PTHR43531">
    <property type="entry name" value="PROTEIN ICFG"/>
    <property type="match status" value="1"/>
</dbReference>
<evidence type="ECO:0000259" key="7">
    <source>
        <dbReference type="PROSITE" id="PS50885"/>
    </source>
</evidence>
<sequence length="662" mass="71299">MSKGKWNWHQLGLGAKIAGGNFLLVTTVLVVLVTLISVVVSREMEHQAEQELAGRTRMLAEFVEASDTDLQRRIAALAQVLVDNLPGNLELDTATVQIKEIATPVLKLDGRPLNLNFQTVDHFTAMTGSVATIFAKTGDDFVRISTSLKNEQGERVVGTLLDRNHPAYTQVRAGKRYVGQATLFGRRYITQYDPIQNQNGQVIGLTFVGLDFSEIFSSLKQAIKQLKAGSSGYYYVLDAQPGPNYGTLLVHPAQEGKNVLEAKDSSGRPFIKQMLEQKNGLVRYPWINATLGETRVREKVAAYAFYPNWNWVIAGGTYVEEYTTKTQRLLGYVVWLGLAAVLALSGIGFVLMRRMVVRPLAQVSAVADTLAKGDLTARLVTTRQDEIGTLMQAINHMGHGLSQVVQTVRDRAEGVASAAAQIAQGNLDLSQRTERQASALEQTAASMEELGSTVRRNTDSARNANQLALSARDVVTEGGQAVIQVVDTMKGINAASQRISDIIGVIDGIAFQTNILALNAAVEAARAGENGRGFAVVASEVRSLAGRSAEAAREIRDLITASVKRVEQGDVLVDHAGHTMQDAVDSIQRVTAIMAEISVASLEQSSGVIQAGEALSHMDQATQQNAALVEEVAAAAASLRSQADELVHAVAVFRLESDQAGG</sequence>
<feature type="transmembrane region" description="Helical" evidence="5">
    <location>
        <begin position="21"/>
        <end position="40"/>
    </location>
</feature>
<dbReference type="PROSITE" id="PS50885">
    <property type="entry name" value="HAMP"/>
    <property type="match status" value="1"/>
</dbReference>
<name>A0A2S9KH62_9BURK</name>
<accession>A0A2S9KH62</accession>
<dbReference type="InterPro" id="IPR051310">
    <property type="entry name" value="MCP_chemotaxis"/>
</dbReference>
<reference evidence="8 9" key="1">
    <citation type="submission" date="2018-03" db="EMBL/GenBank/DDBJ databases">
        <title>Comparative genomics illustrates the genes involved in a hyperalkaliphilic mechanisms of Serpentinomonas isolated from highly-alkaline calcium-rich serpentinized springs.</title>
        <authorList>
            <person name="Suzuki S."/>
            <person name="Ishii S."/>
            <person name="Walworth N."/>
            <person name="Bird L."/>
            <person name="Kuenen J.G."/>
            <person name="Nealson K.H."/>
        </authorList>
    </citation>
    <scope>NUCLEOTIDE SEQUENCE [LARGE SCALE GENOMIC DNA]</scope>
    <source>
        <strain evidence="8 9">83</strain>
    </source>
</reference>
<proteinExistence type="inferred from homology"/>
<dbReference type="OrthoDB" id="9763018at2"/>
<dbReference type="CDD" id="cd12912">
    <property type="entry name" value="PDC2_MCP_like"/>
    <property type="match status" value="1"/>
</dbReference>
<evidence type="ECO:0000256" key="2">
    <source>
        <dbReference type="ARBA" id="ARBA00022481"/>
    </source>
</evidence>
<dbReference type="Pfam" id="PF17201">
    <property type="entry name" value="Cache_3-Cache_2"/>
    <property type="match status" value="1"/>
</dbReference>
<gene>
    <name evidence="8" type="ORF">C6P61_03890</name>
</gene>
<keyword evidence="5" id="KW-0812">Transmembrane</keyword>
<dbReference type="GO" id="GO:0004888">
    <property type="term" value="F:transmembrane signaling receptor activity"/>
    <property type="evidence" value="ECO:0007669"/>
    <property type="project" value="TreeGrafter"/>
</dbReference>
<evidence type="ECO:0000313" key="8">
    <source>
        <dbReference type="EMBL" id="PRD69790.1"/>
    </source>
</evidence>
<organism evidence="8 9">
    <name type="scientific">Malikia spinosa</name>
    <dbReference type="NCBI Taxonomy" id="86180"/>
    <lineage>
        <taxon>Bacteria</taxon>
        <taxon>Pseudomonadati</taxon>
        <taxon>Pseudomonadota</taxon>
        <taxon>Betaproteobacteria</taxon>
        <taxon>Burkholderiales</taxon>
        <taxon>Comamonadaceae</taxon>
        <taxon>Malikia</taxon>
    </lineage>
</organism>
<feature type="domain" description="HAMP" evidence="7">
    <location>
        <begin position="354"/>
        <end position="406"/>
    </location>
</feature>
<dbReference type="RefSeq" id="WP_105728616.1">
    <property type="nucleotide sequence ID" value="NZ_PVLR01000011.1"/>
</dbReference>
<dbReference type="Proteomes" id="UP000238326">
    <property type="component" value="Unassembled WGS sequence"/>
</dbReference>
<keyword evidence="5" id="KW-1133">Transmembrane helix</keyword>
<dbReference type="SMART" id="SM00304">
    <property type="entry name" value="HAMP"/>
    <property type="match status" value="1"/>
</dbReference>
<dbReference type="InterPro" id="IPR033462">
    <property type="entry name" value="Cache_3-Cache_2"/>
</dbReference>